<name>A0A6J5L6Q0_9CAUD</name>
<accession>A0A6J5L6Q0</accession>
<protein>
    <submittedName>
        <fullName evidence="1">Uncharacterized protein</fullName>
    </submittedName>
</protein>
<gene>
    <name evidence="1" type="ORF">UFOVP95_17</name>
</gene>
<dbReference type="EMBL" id="LR796213">
    <property type="protein sequence ID" value="CAB4127559.1"/>
    <property type="molecule type" value="Genomic_DNA"/>
</dbReference>
<proteinExistence type="predicted"/>
<organism evidence="1">
    <name type="scientific">uncultured Caudovirales phage</name>
    <dbReference type="NCBI Taxonomy" id="2100421"/>
    <lineage>
        <taxon>Viruses</taxon>
        <taxon>Duplodnaviria</taxon>
        <taxon>Heunggongvirae</taxon>
        <taxon>Uroviricota</taxon>
        <taxon>Caudoviricetes</taxon>
        <taxon>Peduoviridae</taxon>
        <taxon>Maltschvirus</taxon>
        <taxon>Maltschvirus maltsch</taxon>
    </lineage>
</organism>
<evidence type="ECO:0000313" key="1">
    <source>
        <dbReference type="EMBL" id="CAB4127559.1"/>
    </source>
</evidence>
<reference evidence="1" key="1">
    <citation type="submission" date="2020-04" db="EMBL/GenBank/DDBJ databases">
        <authorList>
            <person name="Chiriac C."/>
            <person name="Salcher M."/>
            <person name="Ghai R."/>
            <person name="Kavagutti S V."/>
        </authorList>
    </citation>
    <scope>NUCLEOTIDE SEQUENCE</scope>
</reference>
<sequence length="113" mass="13098">MNFANLSSVSFGDKDAMKDFLFENSLQHTLFRDTLIANGANPPGYPITDVDFDNFDDWLLYHQNEHQYFAAVLNLNNPFNMLDADFRKEDDFYEWIAQHYLIHTQIAASLGVT</sequence>